<reference evidence="2 3" key="1">
    <citation type="submission" date="2020-08" db="EMBL/GenBank/DDBJ databases">
        <title>Sequencing the genomes of 1000 actinobacteria strains.</title>
        <authorList>
            <person name="Klenk H.-P."/>
        </authorList>
    </citation>
    <scope>NUCLEOTIDE SEQUENCE [LARGE SCALE GENOMIC DNA]</scope>
    <source>
        <strain evidence="2 3">DSM 45582</strain>
    </source>
</reference>
<dbReference type="EMBL" id="JACHIV010000001">
    <property type="protein sequence ID" value="MBB5069230.1"/>
    <property type="molecule type" value="Genomic_DNA"/>
</dbReference>
<evidence type="ECO:0000313" key="2">
    <source>
        <dbReference type="EMBL" id="MBB5069230.1"/>
    </source>
</evidence>
<feature type="region of interest" description="Disordered" evidence="1">
    <location>
        <begin position="45"/>
        <end position="66"/>
    </location>
</feature>
<dbReference type="Proteomes" id="UP000580474">
    <property type="component" value="Unassembled WGS sequence"/>
</dbReference>
<comment type="caution">
    <text evidence="2">The sequence shown here is derived from an EMBL/GenBank/DDBJ whole genome shotgun (WGS) entry which is preliminary data.</text>
</comment>
<dbReference type="RefSeq" id="WP_184478940.1">
    <property type="nucleotide sequence ID" value="NZ_JACHIV010000001.1"/>
</dbReference>
<organism evidence="2 3">
    <name type="scientific">Saccharopolyspora gloriosae</name>
    <dbReference type="NCBI Taxonomy" id="455344"/>
    <lineage>
        <taxon>Bacteria</taxon>
        <taxon>Bacillati</taxon>
        <taxon>Actinomycetota</taxon>
        <taxon>Actinomycetes</taxon>
        <taxon>Pseudonocardiales</taxon>
        <taxon>Pseudonocardiaceae</taxon>
        <taxon>Saccharopolyspora</taxon>
    </lineage>
</organism>
<accession>A0A840NB93</accession>
<evidence type="ECO:0000256" key="1">
    <source>
        <dbReference type="SAM" id="MobiDB-lite"/>
    </source>
</evidence>
<name>A0A840NB93_9PSEU</name>
<proteinExistence type="predicted"/>
<protein>
    <submittedName>
        <fullName evidence="2">Uncharacterized protein</fullName>
    </submittedName>
</protein>
<feature type="compositionally biased region" description="Basic and acidic residues" evidence="1">
    <location>
        <begin position="11"/>
        <end position="22"/>
    </location>
</feature>
<feature type="region of interest" description="Disordered" evidence="1">
    <location>
        <begin position="1"/>
        <end position="32"/>
    </location>
</feature>
<gene>
    <name evidence="2" type="ORF">BJ969_002318</name>
</gene>
<dbReference type="AlphaFoldDB" id="A0A840NB93"/>
<evidence type="ECO:0000313" key="3">
    <source>
        <dbReference type="Proteomes" id="UP000580474"/>
    </source>
</evidence>
<keyword evidence="3" id="KW-1185">Reference proteome</keyword>
<sequence length="66" mass="6898">MHAKPTPQQADAHEPTPQERARAVRATAHHAQDADQLAELLDMLGLAPEEGNPIPQARSGGPASAA</sequence>